<dbReference type="PANTHER" id="PTHR40980:SF4">
    <property type="entry name" value="TONB-DEPENDENT RECEPTOR-LIKE BETA-BARREL DOMAIN-CONTAINING PROTEIN"/>
    <property type="match status" value="1"/>
</dbReference>
<evidence type="ECO:0000259" key="15">
    <source>
        <dbReference type="Pfam" id="PF07715"/>
    </source>
</evidence>
<protein>
    <submittedName>
        <fullName evidence="16">TonB-dependent receptor</fullName>
    </submittedName>
</protein>
<evidence type="ECO:0000256" key="9">
    <source>
        <dbReference type="ARBA" id="ARBA00023170"/>
    </source>
</evidence>
<gene>
    <name evidence="16" type="ORF">H8K33_14395</name>
</gene>
<evidence type="ECO:0000256" key="11">
    <source>
        <dbReference type="PROSITE-ProRule" id="PRU01360"/>
    </source>
</evidence>
<dbReference type="RefSeq" id="WP_186891747.1">
    <property type="nucleotide sequence ID" value="NZ_JACOFU010000006.1"/>
</dbReference>
<evidence type="ECO:0000256" key="3">
    <source>
        <dbReference type="ARBA" id="ARBA00022448"/>
    </source>
</evidence>
<dbReference type="Gene3D" id="2.170.130.10">
    <property type="entry name" value="TonB-dependent receptor, plug domain"/>
    <property type="match status" value="1"/>
</dbReference>
<evidence type="ECO:0000313" key="17">
    <source>
        <dbReference type="Proteomes" id="UP000643610"/>
    </source>
</evidence>
<organism evidence="16 17">
    <name type="scientific">Undibacterium amnicola</name>
    <dbReference type="NCBI Taxonomy" id="1834038"/>
    <lineage>
        <taxon>Bacteria</taxon>
        <taxon>Pseudomonadati</taxon>
        <taxon>Pseudomonadota</taxon>
        <taxon>Betaproteobacteria</taxon>
        <taxon>Burkholderiales</taxon>
        <taxon>Oxalobacteraceae</taxon>
        <taxon>Undibacterium</taxon>
    </lineage>
</organism>
<evidence type="ECO:0000256" key="7">
    <source>
        <dbReference type="ARBA" id="ARBA00023077"/>
    </source>
</evidence>
<dbReference type="InterPro" id="IPR037066">
    <property type="entry name" value="Plug_dom_sf"/>
</dbReference>
<keyword evidence="3 11" id="KW-0813">Transport</keyword>
<proteinExistence type="inferred from homology"/>
<evidence type="ECO:0000256" key="1">
    <source>
        <dbReference type="ARBA" id="ARBA00004571"/>
    </source>
</evidence>
<feature type="domain" description="TonB-dependent receptor-like beta-barrel" evidence="14">
    <location>
        <begin position="377"/>
        <end position="829"/>
    </location>
</feature>
<dbReference type="InterPro" id="IPR039426">
    <property type="entry name" value="TonB-dep_rcpt-like"/>
</dbReference>
<dbReference type="PROSITE" id="PS01156">
    <property type="entry name" value="TONB_DEPENDENT_REC_2"/>
    <property type="match status" value="1"/>
</dbReference>
<dbReference type="Proteomes" id="UP000643610">
    <property type="component" value="Unassembled WGS sequence"/>
</dbReference>
<dbReference type="Pfam" id="PF07715">
    <property type="entry name" value="Plug"/>
    <property type="match status" value="1"/>
</dbReference>
<dbReference type="EMBL" id="JACOFU010000006">
    <property type="protein sequence ID" value="MBC3832695.1"/>
    <property type="molecule type" value="Genomic_DNA"/>
</dbReference>
<dbReference type="PROSITE" id="PS52016">
    <property type="entry name" value="TONB_DEPENDENT_REC_3"/>
    <property type="match status" value="1"/>
</dbReference>
<keyword evidence="5 11" id="KW-0812">Transmembrane</keyword>
<dbReference type="InterPro" id="IPR010104">
    <property type="entry name" value="TonB_rcpt_bac"/>
</dbReference>
<evidence type="ECO:0000256" key="2">
    <source>
        <dbReference type="ARBA" id="ARBA00009810"/>
    </source>
</evidence>
<evidence type="ECO:0000256" key="12">
    <source>
        <dbReference type="PROSITE-ProRule" id="PRU10144"/>
    </source>
</evidence>
<keyword evidence="4 11" id="KW-1134">Transmembrane beta strand</keyword>
<evidence type="ECO:0000256" key="8">
    <source>
        <dbReference type="ARBA" id="ARBA00023136"/>
    </source>
</evidence>
<evidence type="ECO:0000256" key="5">
    <source>
        <dbReference type="ARBA" id="ARBA00022692"/>
    </source>
</evidence>
<comment type="similarity">
    <text evidence="2 11 13">Belongs to the TonB-dependent receptor family.</text>
</comment>
<keyword evidence="9 16" id="KW-0675">Receptor</keyword>
<dbReference type="NCBIfam" id="TIGR01782">
    <property type="entry name" value="TonB-Xanth-Caul"/>
    <property type="match status" value="1"/>
</dbReference>
<dbReference type="SUPFAM" id="SSF56935">
    <property type="entry name" value="Porins"/>
    <property type="match status" value="1"/>
</dbReference>
<dbReference type="InterPro" id="IPR036942">
    <property type="entry name" value="Beta-barrel_TonB_sf"/>
</dbReference>
<dbReference type="PANTHER" id="PTHR40980">
    <property type="entry name" value="PLUG DOMAIN-CONTAINING PROTEIN"/>
    <property type="match status" value="1"/>
</dbReference>
<comment type="caution">
    <text evidence="16">The sequence shown here is derived from an EMBL/GenBank/DDBJ whole genome shotgun (WGS) entry which is preliminary data.</text>
</comment>
<dbReference type="Pfam" id="PF00593">
    <property type="entry name" value="TonB_dep_Rec_b-barrel"/>
    <property type="match status" value="1"/>
</dbReference>
<comment type="subcellular location">
    <subcellularLocation>
        <location evidence="1 11">Cell outer membrane</location>
        <topology evidence="1 11">Multi-pass membrane protein</topology>
    </subcellularLocation>
</comment>
<dbReference type="Gene3D" id="2.40.170.20">
    <property type="entry name" value="TonB-dependent receptor, beta-barrel domain"/>
    <property type="match status" value="1"/>
</dbReference>
<sequence length="862" mass="94379">MKQTTSPYSASTARTTKLTNTSNHVAIAGKLSAISFGVLCMMHAQAQTQVSTNNSAEPQSITISGQRASLRKALELQEKADNIVSVVSSDDIGALPDKNAAEALARLPGVSVQRDQGEGRYITVRGLGPDLNAITINGALVPSPEASRRAVALDVLPSGIIRTLEVIKTLRPDMDANSLGATVEVKALTGFDLPQQVMSLNAGVSYDENIKKTSPNVGLLFTDRLLDGKFGIAAGLSMEKREFGSDNLETGGAWSNGRLSGLELRDYLPVRERQAFALNLDWRPNTESNYFMRSFISKFSDDEVRDRLTVSNVSGGALTEGVPATARLERRLRQRKYAQEINSFLLGTEQHIQDWKLEANIAQSTASDDTPDALNDARFRGTSNFNDISFTQTNLPKLNTPASAYDPSKFALNALTFQTRFSDDKEHHARVDLGKTFDLGDWDAKLKFGLKTSQRNKKNDTEQFAYSSSASAANYWGAGATSMSSFVGQELAYPLGRIGLGLDPVALRARVANANRAAARSTVESAINDFSMDENIDAAYIQNGFHSDKFSLLIGTRLERTQFDASGNKIVAGVATPNQSSRSYNNWLPTLQGRYDVDAKTSLRAAWTNAVVRANFSQLAPGVNLISSTEAQIGNPLLNPMKASNLDFGIERRLQDDGSVSAYLFHKDIKNFTYTTNLAGTAPWAGYTSAISYANGDKAKVHGLELGYSQSLRMLPAPFNHLIFSANLSMSKSDASIGRFDKASNSYKTRSIQLPGQSDRVGNLMLGYEDGAISTRLALNYKSPYLLEVGSDILAADQDRMVDTQKQVDFSLSYQINRRYQIVFEANNLNNEIYYVYLGTKALNAQYEQYGRTYKASLKINF</sequence>
<evidence type="ECO:0000259" key="14">
    <source>
        <dbReference type="Pfam" id="PF00593"/>
    </source>
</evidence>
<reference evidence="16 17" key="1">
    <citation type="submission" date="2020-08" db="EMBL/GenBank/DDBJ databases">
        <title>Novel species isolated from subtropical streams in China.</title>
        <authorList>
            <person name="Lu H."/>
        </authorList>
    </citation>
    <scope>NUCLEOTIDE SEQUENCE [LARGE SCALE GENOMIC DNA]</scope>
    <source>
        <strain evidence="16 17">KCTC 52442</strain>
    </source>
</reference>
<evidence type="ECO:0000313" key="16">
    <source>
        <dbReference type="EMBL" id="MBC3832695.1"/>
    </source>
</evidence>
<keyword evidence="6" id="KW-0732">Signal</keyword>
<evidence type="ECO:0000256" key="13">
    <source>
        <dbReference type="RuleBase" id="RU003357"/>
    </source>
</evidence>
<keyword evidence="17" id="KW-1185">Reference proteome</keyword>
<evidence type="ECO:0000256" key="10">
    <source>
        <dbReference type="ARBA" id="ARBA00023237"/>
    </source>
</evidence>
<evidence type="ECO:0000256" key="4">
    <source>
        <dbReference type="ARBA" id="ARBA00022452"/>
    </source>
</evidence>
<dbReference type="CDD" id="cd01347">
    <property type="entry name" value="ligand_gated_channel"/>
    <property type="match status" value="1"/>
</dbReference>
<evidence type="ECO:0000256" key="6">
    <source>
        <dbReference type="ARBA" id="ARBA00022729"/>
    </source>
</evidence>
<keyword evidence="10 11" id="KW-0998">Cell outer membrane</keyword>
<feature type="domain" description="TonB-dependent receptor plug" evidence="15">
    <location>
        <begin position="79"/>
        <end position="169"/>
    </location>
</feature>
<dbReference type="InterPro" id="IPR000531">
    <property type="entry name" value="Beta-barrel_TonB"/>
</dbReference>
<feature type="short sequence motif" description="TonB C-terminal box" evidence="12">
    <location>
        <begin position="845"/>
        <end position="862"/>
    </location>
</feature>
<keyword evidence="8 11" id="KW-0472">Membrane</keyword>
<accession>A0ABR6XT66</accession>
<name>A0ABR6XT66_9BURK</name>
<dbReference type="InterPro" id="IPR010917">
    <property type="entry name" value="TonB_rcpt_CS"/>
</dbReference>
<dbReference type="InterPro" id="IPR012910">
    <property type="entry name" value="Plug_dom"/>
</dbReference>
<keyword evidence="7 13" id="KW-0798">TonB box</keyword>